<dbReference type="Gene3D" id="3.50.50.60">
    <property type="entry name" value="FAD/NAD(P)-binding domain"/>
    <property type="match status" value="1"/>
</dbReference>
<sequence length="371" mass="39648">MSVAGELVVIGGGLIGAALAWGAARAGADVTLLDEGDIAFRASRGNFGLVWLQGKGLGHPDYMHWSIRAGRRWPELARILGEEGGIDIGWRGGGGLHFCCSAEEMEQRRALIARTRAEAADISIELLDREALREIAPGIGPQVVGASLSDLDGEVSPLFALRAFHEGLVRHGGRLRTNFSAREIRRDPHRGFAVRDASGAEVTGRRIVIAAGLGANTLARQVGLEPRLVPERGQIVVTDRVAPFLHHPANAIRQSREGTVLLGSSHEDAGFSTATEVKAIARLCRIGTRLFPALREARLIRAWAALRILTPDALPIYDESPEMPGAFLVTCHSGVTLASLHALELGPALAQGHLGPAPRSMRSARFAVHPT</sequence>
<accession>A0A7H9C587</accession>
<evidence type="ECO:0000313" key="3">
    <source>
        <dbReference type="EMBL" id="QLH17071.1"/>
    </source>
</evidence>
<dbReference type="Proteomes" id="UP000509322">
    <property type="component" value="Plasmid unnamed2"/>
</dbReference>
<dbReference type="EMBL" id="CP058692">
    <property type="protein sequence ID" value="QLH17071.1"/>
    <property type="molecule type" value="Genomic_DNA"/>
</dbReference>
<gene>
    <name evidence="3" type="ORF">HYQ43_22900</name>
</gene>
<organism evidence="3 4">
    <name type="scientific">Paracoccus pantotrophus</name>
    <name type="common">Thiosphaera pantotropha</name>
    <dbReference type="NCBI Taxonomy" id="82367"/>
    <lineage>
        <taxon>Bacteria</taxon>
        <taxon>Pseudomonadati</taxon>
        <taxon>Pseudomonadota</taxon>
        <taxon>Alphaproteobacteria</taxon>
        <taxon>Rhodobacterales</taxon>
        <taxon>Paracoccaceae</taxon>
        <taxon>Paracoccus</taxon>
    </lineage>
</organism>
<dbReference type="GO" id="GO:0005737">
    <property type="term" value="C:cytoplasm"/>
    <property type="evidence" value="ECO:0007669"/>
    <property type="project" value="TreeGrafter"/>
</dbReference>
<dbReference type="PANTHER" id="PTHR13847:SF287">
    <property type="entry name" value="FAD-DEPENDENT OXIDOREDUCTASE DOMAIN-CONTAINING PROTEIN 1"/>
    <property type="match status" value="1"/>
</dbReference>
<evidence type="ECO:0000256" key="1">
    <source>
        <dbReference type="ARBA" id="ARBA00023002"/>
    </source>
</evidence>
<keyword evidence="1" id="KW-0560">Oxidoreductase</keyword>
<dbReference type="InterPro" id="IPR006076">
    <property type="entry name" value="FAD-dep_OxRdtase"/>
</dbReference>
<keyword evidence="3" id="KW-0614">Plasmid</keyword>
<dbReference type="Pfam" id="PF01266">
    <property type="entry name" value="DAO"/>
    <property type="match status" value="1"/>
</dbReference>
<dbReference type="AlphaFoldDB" id="A0A7H9C587"/>
<dbReference type="GO" id="GO:0016491">
    <property type="term" value="F:oxidoreductase activity"/>
    <property type="evidence" value="ECO:0007669"/>
    <property type="project" value="UniProtKB-KW"/>
</dbReference>
<dbReference type="InterPro" id="IPR036188">
    <property type="entry name" value="FAD/NAD-bd_sf"/>
</dbReference>
<dbReference type="SUPFAM" id="SSF51905">
    <property type="entry name" value="FAD/NAD(P)-binding domain"/>
    <property type="match status" value="1"/>
</dbReference>
<name>A0A7H9C587_PARPN</name>
<dbReference type="RefSeq" id="WP_179922327.1">
    <property type="nucleotide sequence ID" value="NZ_CP058692.1"/>
</dbReference>
<feature type="domain" description="FAD dependent oxidoreductase" evidence="2">
    <location>
        <begin position="7"/>
        <end position="342"/>
    </location>
</feature>
<protein>
    <submittedName>
        <fullName evidence="3">FAD-binding oxidoreductase</fullName>
    </submittedName>
</protein>
<evidence type="ECO:0000259" key="2">
    <source>
        <dbReference type="Pfam" id="PF01266"/>
    </source>
</evidence>
<dbReference type="PANTHER" id="PTHR13847">
    <property type="entry name" value="SARCOSINE DEHYDROGENASE-RELATED"/>
    <property type="match status" value="1"/>
</dbReference>
<proteinExistence type="predicted"/>
<geneLocation type="plasmid" evidence="3 4">
    <name>unnamed2</name>
</geneLocation>
<reference evidence="3 4" key="1">
    <citation type="submission" date="2020-07" db="EMBL/GenBank/DDBJ databases">
        <title>The complete genome of Paracoccus pantotrophus ACCC 10489.</title>
        <authorList>
            <person name="Si Y."/>
        </authorList>
    </citation>
    <scope>NUCLEOTIDE SEQUENCE [LARGE SCALE GENOMIC DNA]</scope>
    <source>
        <strain evidence="3 4">ACCC10489</strain>
        <plasmid evidence="3 4">unnamed2</plasmid>
    </source>
</reference>
<dbReference type="SUPFAM" id="SSF54373">
    <property type="entry name" value="FAD-linked reductases, C-terminal domain"/>
    <property type="match status" value="1"/>
</dbReference>
<dbReference type="Gene3D" id="3.30.9.10">
    <property type="entry name" value="D-Amino Acid Oxidase, subunit A, domain 2"/>
    <property type="match status" value="1"/>
</dbReference>
<evidence type="ECO:0000313" key="4">
    <source>
        <dbReference type="Proteomes" id="UP000509322"/>
    </source>
</evidence>